<gene>
    <name evidence="3" type="ORF">ACE02W_11495</name>
</gene>
<accession>A0ABV4VJM2</accession>
<dbReference type="EMBL" id="JBHFGU010000003">
    <property type="protein sequence ID" value="MFB2620433.1"/>
    <property type="molecule type" value="Genomic_DNA"/>
</dbReference>
<protein>
    <submittedName>
        <fullName evidence="3">Uncharacterized protein</fullName>
    </submittedName>
</protein>
<sequence>MIENITSTMKNLNQRVSSPIFSSFIISWLVCNFRIVIIFFSSLEPRYKIYEIELLIGQDGAHWRLYIIPLLVSLFYSAIYPFLELHVYKLWLNGNRKLINAKTDSDGKTSLSQEQVNALRQNLYDYKEKYLNLLDSNDEEIKELKSRLESVPKTIKEQFSIREAKLIDELASSHRNDLIAKDEKYLLLESKLNEYIEMLKRQAVENNDLKEKIKVYTRKAFTASSLEEQIFSHFINSEDYKISPRELLKNFSNHDKLKAEKIVSDMMNKDFLRLSDDYNGQNIHLTQKGKEHYMSLI</sequence>
<proteinExistence type="predicted"/>
<dbReference type="Proteomes" id="UP001576708">
    <property type="component" value="Unassembled WGS sequence"/>
</dbReference>
<reference evidence="3 4" key="1">
    <citation type="submission" date="2024-09" db="EMBL/GenBank/DDBJ databases">
        <authorList>
            <person name="Zhang Y."/>
        </authorList>
    </citation>
    <scope>NUCLEOTIDE SEQUENCE [LARGE SCALE GENOMIC DNA]</scope>
    <source>
        <strain evidence="3 4">ZJ318</strain>
    </source>
</reference>
<evidence type="ECO:0000313" key="3">
    <source>
        <dbReference type="EMBL" id="MFB2620433.1"/>
    </source>
</evidence>
<keyword evidence="1" id="KW-0175">Coiled coil</keyword>
<keyword evidence="4" id="KW-1185">Reference proteome</keyword>
<evidence type="ECO:0000256" key="1">
    <source>
        <dbReference type="SAM" id="Coils"/>
    </source>
</evidence>
<organism evidence="3 4">
    <name type="scientific">Shewanella mangrovisoli</name>
    <dbReference type="NCBI Taxonomy" id="2864211"/>
    <lineage>
        <taxon>Bacteria</taxon>
        <taxon>Pseudomonadati</taxon>
        <taxon>Pseudomonadota</taxon>
        <taxon>Gammaproteobacteria</taxon>
        <taxon>Alteromonadales</taxon>
        <taxon>Shewanellaceae</taxon>
        <taxon>Shewanella</taxon>
    </lineage>
</organism>
<keyword evidence="2" id="KW-1133">Transmembrane helix</keyword>
<dbReference type="RefSeq" id="WP_342201748.1">
    <property type="nucleotide sequence ID" value="NZ_JBCATE010000003.1"/>
</dbReference>
<feature type="transmembrane region" description="Helical" evidence="2">
    <location>
        <begin position="20"/>
        <end position="43"/>
    </location>
</feature>
<feature type="transmembrane region" description="Helical" evidence="2">
    <location>
        <begin position="63"/>
        <end position="83"/>
    </location>
</feature>
<keyword evidence="2" id="KW-0812">Transmembrane</keyword>
<comment type="caution">
    <text evidence="3">The sequence shown here is derived from an EMBL/GenBank/DDBJ whole genome shotgun (WGS) entry which is preliminary data.</text>
</comment>
<keyword evidence="2" id="KW-0472">Membrane</keyword>
<evidence type="ECO:0000256" key="2">
    <source>
        <dbReference type="SAM" id="Phobius"/>
    </source>
</evidence>
<evidence type="ECO:0000313" key="4">
    <source>
        <dbReference type="Proteomes" id="UP001576708"/>
    </source>
</evidence>
<name>A0ABV4VJM2_9GAMM</name>
<feature type="coiled-coil region" evidence="1">
    <location>
        <begin position="192"/>
        <end position="219"/>
    </location>
</feature>